<feature type="compositionally biased region" description="Low complexity" evidence="1">
    <location>
        <begin position="575"/>
        <end position="595"/>
    </location>
</feature>
<accession>A0AAP3DK90</accession>
<proteinExistence type="predicted"/>
<feature type="region of interest" description="Disordered" evidence="1">
    <location>
        <begin position="793"/>
        <end position="815"/>
    </location>
</feature>
<gene>
    <name evidence="2" type="ORF">O0554_16815</name>
</gene>
<comment type="caution">
    <text evidence="2">The sequence shown here is derived from an EMBL/GenBank/DDBJ whole genome shotgun (WGS) entry which is preliminary data.</text>
</comment>
<protein>
    <recommendedName>
        <fullName evidence="4">Phage tail tape measure protein</fullName>
    </recommendedName>
</protein>
<name>A0AAP3DK90_BRELA</name>
<evidence type="ECO:0000313" key="3">
    <source>
        <dbReference type="Proteomes" id="UP001077662"/>
    </source>
</evidence>
<feature type="region of interest" description="Disordered" evidence="1">
    <location>
        <begin position="754"/>
        <end position="778"/>
    </location>
</feature>
<dbReference type="Proteomes" id="UP001077662">
    <property type="component" value="Unassembled WGS sequence"/>
</dbReference>
<sequence length="873" mass="94317">MSNDMVVELLSVQKEMFKVRQGMMAWKRDSVSLQVAWRQMGRDFLREADRMERRMKEVRSQLQQLGTSVQAKLRVEIDDQATQKISQMRSQFSQPVVVSGGGSGGGSKASVMDPMVEYLINSYNDAIPDSQAAAKERGLFMARGRTELEGQELDRSVARMTQINPEMMKEEATAIYNRSDEVNPTNKGEYAELAAKLSMSTGFTSDQIIKIMALLRESTGVNDPQRLANSLQYMSTNMKDFSDDFVSAMIKNTSQLGLLMDTPEKMAMLVGEIGNMGIASNGLPLEALKDLALKMSTQGEMSKFLQRGYEADGKSPDEAKRLAAIESKEVTQLLHSNNKSDNQMAMGRIFMNIAAIKDDNVRQQMLNEVGSGSGKELLQYLKPLIDNAGKISAGLVANKVADNEAEKSYQAAKNQNPWFEYMQAQNEVRLAMTELAGTVAKDLAPGFKLLSNGISYVTQYFNQLPQIVRVMIEGVVVAFLANKAKKALQSEPGDSKNITIKKIDVKPKITIRNKVNVKLQDKKKVICQCSCSGDNDMGGQQRKKRKSPKGKRKGKWSQNKRGPSKFGGKNNGGASKSPKNNPNNPSNQKKPSNPKTQPKPAKPLSRKATLPTTAPKKVGKPATGFGKLKDIGGKAFEGIKSFGGAAWDGLKNLGGKGFGGVKSFGKGLLKKIPFVGEAMDLASLATSDNKPMELLKLGGSAGMKAAGTMIGATVGSIVPGLGTAVGGVVGGFLGSVGGDFLMEKLPDWFGWGKEKQETPPAPVPPVPPAQPPIPASDDASQIKSMRRKPQDTLAITPAPPVTPVATNAANKKDSAQNLSVTVSTMPITLHADGVLQDVVGMIRLLKDPTVTNEIKRIIETAFVNALETRGGKA</sequence>
<feature type="region of interest" description="Disordered" evidence="1">
    <location>
        <begin position="530"/>
        <end position="626"/>
    </location>
</feature>
<evidence type="ECO:0008006" key="4">
    <source>
        <dbReference type="Google" id="ProtNLM"/>
    </source>
</evidence>
<feature type="compositionally biased region" description="Basic residues" evidence="1">
    <location>
        <begin position="541"/>
        <end position="555"/>
    </location>
</feature>
<evidence type="ECO:0000313" key="2">
    <source>
        <dbReference type="EMBL" id="MCZ0808555.1"/>
    </source>
</evidence>
<evidence type="ECO:0000256" key="1">
    <source>
        <dbReference type="SAM" id="MobiDB-lite"/>
    </source>
</evidence>
<reference evidence="2" key="1">
    <citation type="submission" date="2022-09" db="EMBL/GenBank/DDBJ databases">
        <title>Genome analysis and characterization of larvicidal activity of Brevibacillus strains.</title>
        <authorList>
            <person name="Patrusheva E.V."/>
            <person name="Izotova A.O."/>
            <person name="Toshchakov S.V."/>
            <person name="Sineoky S.P."/>
        </authorList>
    </citation>
    <scope>NUCLEOTIDE SEQUENCE</scope>
    <source>
        <strain evidence="2">VKPM_B-13247</strain>
    </source>
</reference>
<feature type="compositionally biased region" description="Pro residues" evidence="1">
    <location>
        <begin position="759"/>
        <end position="774"/>
    </location>
</feature>
<dbReference type="EMBL" id="JAPTNE010000022">
    <property type="protein sequence ID" value="MCZ0808555.1"/>
    <property type="molecule type" value="Genomic_DNA"/>
</dbReference>
<dbReference type="RefSeq" id="WP_258434089.1">
    <property type="nucleotide sequence ID" value="NZ_JANSGW010000022.1"/>
</dbReference>
<dbReference type="AlphaFoldDB" id="A0AAP3DK90"/>
<organism evidence="2 3">
    <name type="scientific">Brevibacillus laterosporus</name>
    <name type="common">Bacillus laterosporus</name>
    <dbReference type="NCBI Taxonomy" id="1465"/>
    <lineage>
        <taxon>Bacteria</taxon>
        <taxon>Bacillati</taxon>
        <taxon>Bacillota</taxon>
        <taxon>Bacilli</taxon>
        <taxon>Bacillales</taxon>
        <taxon>Paenibacillaceae</taxon>
        <taxon>Brevibacillus</taxon>
    </lineage>
</organism>